<comment type="subcellular location">
    <subcellularLocation>
        <location evidence="1">Membrane</location>
        <topology evidence="1">Multi-pass membrane protein</topology>
    </subcellularLocation>
</comment>
<evidence type="ECO:0000256" key="1">
    <source>
        <dbReference type="ARBA" id="ARBA00004141"/>
    </source>
</evidence>
<accession>A0A836HYR2</accession>
<keyword evidence="7" id="KW-1185">Reference proteome</keyword>
<dbReference type="OrthoDB" id="448280at2759"/>
<keyword evidence="3 5" id="KW-1133">Transmembrane helix</keyword>
<dbReference type="GO" id="GO:0005385">
    <property type="term" value="F:zinc ion transmembrane transporter activity"/>
    <property type="evidence" value="ECO:0007669"/>
    <property type="project" value="TreeGrafter"/>
</dbReference>
<evidence type="ECO:0000313" key="6">
    <source>
        <dbReference type="EMBL" id="KAG5494972.1"/>
    </source>
</evidence>
<name>A0A836HYR2_9TRYP</name>
<organism evidence="6 7">
    <name type="scientific">Porcisia hertigi</name>
    <dbReference type="NCBI Taxonomy" id="2761500"/>
    <lineage>
        <taxon>Eukaryota</taxon>
        <taxon>Discoba</taxon>
        <taxon>Euglenozoa</taxon>
        <taxon>Kinetoplastea</taxon>
        <taxon>Metakinetoplastina</taxon>
        <taxon>Trypanosomatida</taxon>
        <taxon>Trypanosomatidae</taxon>
        <taxon>Leishmaniinae</taxon>
        <taxon>Porcisia</taxon>
    </lineage>
</organism>
<keyword evidence="2 5" id="KW-0812">Transmembrane</keyword>
<evidence type="ECO:0000256" key="5">
    <source>
        <dbReference type="SAM" id="Phobius"/>
    </source>
</evidence>
<reference evidence="6 7" key="1">
    <citation type="submission" date="2021-02" db="EMBL/GenBank/DDBJ databases">
        <title>Porcisia hertigi Genome sequencing and assembly.</title>
        <authorList>
            <person name="Almutairi H."/>
            <person name="Gatherer D."/>
        </authorList>
    </citation>
    <scope>NUCLEOTIDE SEQUENCE [LARGE SCALE GENOMIC DNA]</scope>
    <source>
        <strain evidence="6 7">C119</strain>
    </source>
</reference>
<dbReference type="Pfam" id="PF02535">
    <property type="entry name" value="Zip"/>
    <property type="match status" value="1"/>
</dbReference>
<gene>
    <name evidence="6" type="ORF">JKF63_02024</name>
</gene>
<feature type="transmembrane region" description="Helical" evidence="5">
    <location>
        <begin position="239"/>
        <end position="259"/>
    </location>
</feature>
<feature type="transmembrane region" description="Helical" evidence="5">
    <location>
        <begin position="292"/>
        <end position="311"/>
    </location>
</feature>
<dbReference type="RefSeq" id="XP_067754224.1">
    <property type="nucleotide sequence ID" value="XM_067898067.1"/>
</dbReference>
<feature type="transmembrane region" description="Helical" evidence="5">
    <location>
        <begin position="50"/>
        <end position="83"/>
    </location>
</feature>
<proteinExistence type="predicted"/>
<dbReference type="InterPro" id="IPR003689">
    <property type="entry name" value="ZIP"/>
</dbReference>
<feature type="transmembrane region" description="Helical" evidence="5">
    <location>
        <begin position="6"/>
        <end position="29"/>
    </location>
</feature>
<dbReference type="GeneID" id="94288144"/>
<dbReference type="AlphaFoldDB" id="A0A836HYR2"/>
<evidence type="ECO:0000256" key="3">
    <source>
        <dbReference type="ARBA" id="ARBA00022989"/>
    </source>
</evidence>
<dbReference type="KEGG" id="phet:94288144"/>
<feature type="transmembrane region" description="Helical" evidence="5">
    <location>
        <begin position="323"/>
        <end position="341"/>
    </location>
</feature>
<dbReference type="PANTHER" id="PTHR11040">
    <property type="entry name" value="ZINC/IRON TRANSPORTER"/>
    <property type="match status" value="1"/>
</dbReference>
<dbReference type="PANTHER" id="PTHR11040:SF209">
    <property type="entry name" value="ZIP ZINC TRANSPORTER"/>
    <property type="match status" value="1"/>
</dbReference>
<sequence>MLLFAVKLLVAGLITLMSSVGVWFPIFFVRRACEERGITSNPVPERERRLYTTALSSTTSLWLSLANFVSAGMLLSMALLHFLPESFVVESGSKADAVTLCSWMLLGLLIPAVIERSVKGSGAHSHVVAGHNSDECAHAASSSDSASTTTLLVVLMCFHGATEGILLGFENNVAALLSAAIPLSVHKFCDGLVIGVAMAKELCAEGERETLNCEDNRVLCTRTSRSSHRFWARLFQGQVGWWLLLTPLAMICVALSTAFSSSASPPAANITPDATPLTTLGSPPLGTRISPVSGLAAMQAMGSGSFVYMGLTILRSEELKGMAANAALLTGVAVTGALFYMTCESQ</sequence>
<dbReference type="EMBL" id="JAFJZO010000033">
    <property type="protein sequence ID" value="KAG5494972.1"/>
    <property type="molecule type" value="Genomic_DNA"/>
</dbReference>
<dbReference type="Proteomes" id="UP000674318">
    <property type="component" value="Unassembled WGS sequence"/>
</dbReference>
<feature type="transmembrane region" description="Helical" evidence="5">
    <location>
        <begin position="95"/>
        <end position="114"/>
    </location>
</feature>
<keyword evidence="4 5" id="KW-0472">Membrane</keyword>
<evidence type="ECO:0000256" key="4">
    <source>
        <dbReference type="ARBA" id="ARBA00023136"/>
    </source>
</evidence>
<evidence type="ECO:0000313" key="7">
    <source>
        <dbReference type="Proteomes" id="UP000674318"/>
    </source>
</evidence>
<evidence type="ECO:0000256" key="2">
    <source>
        <dbReference type="ARBA" id="ARBA00022692"/>
    </source>
</evidence>
<protein>
    <submittedName>
        <fullName evidence="6">Uncharacterized protein</fullName>
    </submittedName>
</protein>
<dbReference type="GO" id="GO:0016020">
    <property type="term" value="C:membrane"/>
    <property type="evidence" value="ECO:0007669"/>
    <property type="project" value="UniProtKB-SubCell"/>
</dbReference>
<comment type="caution">
    <text evidence="6">The sequence shown here is derived from an EMBL/GenBank/DDBJ whole genome shotgun (WGS) entry which is preliminary data.</text>
</comment>